<evidence type="ECO:0000313" key="1">
    <source>
        <dbReference type="EMBL" id="EXZ30800.1"/>
    </source>
</evidence>
<dbReference type="Proteomes" id="UP000022082">
    <property type="component" value="Unassembled WGS sequence"/>
</dbReference>
<dbReference type="AlphaFoldDB" id="A0A015X9M2"/>
<evidence type="ECO:0000313" key="2">
    <source>
        <dbReference type="Proteomes" id="UP000022082"/>
    </source>
</evidence>
<sequence>MRAMKKIEQMTSELNRVLHSNTYQFEIDTEDFVFGFKETIRTRTKDLAMAIKLEQKVTRDCGRFLSDTVRIVSVRIYKNGDLRKEIHAEEITASYNG</sequence>
<name>A0A015X9M2_BACFG</name>
<protein>
    <submittedName>
        <fullName evidence="1">Uncharacterized protein</fullName>
    </submittedName>
</protein>
<accession>A0A015X9M2</accession>
<proteinExistence type="predicted"/>
<organism evidence="1 2">
    <name type="scientific">Bacteroides fragilis str. S36L11</name>
    <dbReference type="NCBI Taxonomy" id="1339327"/>
    <lineage>
        <taxon>Bacteria</taxon>
        <taxon>Pseudomonadati</taxon>
        <taxon>Bacteroidota</taxon>
        <taxon>Bacteroidia</taxon>
        <taxon>Bacteroidales</taxon>
        <taxon>Bacteroidaceae</taxon>
        <taxon>Bacteroides</taxon>
    </lineage>
</organism>
<reference evidence="1 2" key="1">
    <citation type="submission" date="2014-02" db="EMBL/GenBank/DDBJ databases">
        <authorList>
            <person name="Sears C."/>
            <person name="Carroll K."/>
            <person name="Sack B.R."/>
            <person name="Qadri F."/>
            <person name="Myers L.L."/>
            <person name="Chung G.-T."/>
            <person name="Escheverria P."/>
            <person name="Fraser C.M."/>
            <person name="Sadzewicz L."/>
            <person name="Shefchek K.A."/>
            <person name="Tallon L."/>
            <person name="Das S.P."/>
            <person name="Daugherty S."/>
            <person name="Mongodin E.F."/>
        </authorList>
    </citation>
    <scope>NUCLEOTIDE SEQUENCE [LARGE SCALE GENOMIC DNA]</scope>
    <source>
        <strain evidence="1 2">S36L11</strain>
    </source>
</reference>
<comment type="caution">
    <text evidence="1">The sequence shown here is derived from an EMBL/GenBank/DDBJ whole genome shotgun (WGS) entry which is preliminary data.</text>
</comment>
<gene>
    <name evidence="1" type="ORF">M136_5434</name>
</gene>
<dbReference type="EMBL" id="JGDJ01000116">
    <property type="protein sequence ID" value="EXZ30800.1"/>
    <property type="molecule type" value="Genomic_DNA"/>
</dbReference>
<dbReference type="PATRIC" id="fig|1339327.3.peg.642"/>